<keyword evidence="3" id="KW-0804">Transcription</keyword>
<dbReference type="GO" id="GO:0043565">
    <property type="term" value="F:sequence-specific DNA binding"/>
    <property type="evidence" value="ECO:0007669"/>
    <property type="project" value="InterPro"/>
</dbReference>
<name>A0A6P1YSB5_9HYPH</name>
<dbReference type="PRINTS" id="PR00032">
    <property type="entry name" value="HTHARAC"/>
</dbReference>
<keyword evidence="1" id="KW-0805">Transcription regulation</keyword>
<dbReference type="Pfam" id="PF12833">
    <property type="entry name" value="HTH_18"/>
    <property type="match status" value="1"/>
</dbReference>
<evidence type="ECO:0000313" key="5">
    <source>
        <dbReference type="EMBL" id="QIB35586.1"/>
    </source>
</evidence>
<evidence type="ECO:0000259" key="4">
    <source>
        <dbReference type="PROSITE" id="PS01124"/>
    </source>
</evidence>
<dbReference type="InterPro" id="IPR018062">
    <property type="entry name" value="HTH_AraC-typ_CS"/>
</dbReference>
<gene>
    <name evidence="5" type="ORF">G3A50_19150</name>
</gene>
<evidence type="ECO:0000256" key="3">
    <source>
        <dbReference type="ARBA" id="ARBA00023163"/>
    </source>
</evidence>
<organism evidence="5 6">
    <name type="scientific">Ancylobacter pratisalsi</name>
    <dbReference type="NCBI Taxonomy" id="1745854"/>
    <lineage>
        <taxon>Bacteria</taxon>
        <taxon>Pseudomonadati</taxon>
        <taxon>Pseudomonadota</taxon>
        <taxon>Alphaproteobacteria</taxon>
        <taxon>Hyphomicrobiales</taxon>
        <taxon>Xanthobacteraceae</taxon>
        <taxon>Ancylobacter</taxon>
    </lineage>
</organism>
<feature type="domain" description="HTH araC/xylS-type" evidence="4">
    <location>
        <begin position="229"/>
        <end position="327"/>
    </location>
</feature>
<dbReference type="InterPro" id="IPR020449">
    <property type="entry name" value="Tscrpt_reg_AraC-type_HTH"/>
</dbReference>
<dbReference type="PROSITE" id="PS01124">
    <property type="entry name" value="HTH_ARAC_FAMILY_2"/>
    <property type="match status" value="1"/>
</dbReference>
<dbReference type="InterPro" id="IPR009057">
    <property type="entry name" value="Homeodomain-like_sf"/>
</dbReference>
<dbReference type="RefSeq" id="WP_163076726.1">
    <property type="nucleotide sequence ID" value="NZ_CP048630.1"/>
</dbReference>
<dbReference type="KEGG" id="apra:G3A50_19150"/>
<accession>A0A6P1YSB5</accession>
<evidence type="ECO:0000256" key="2">
    <source>
        <dbReference type="ARBA" id="ARBA00023125"/>
    </source>
</evidence>
<sequence>MSGHRQKRAERFVWRRDQAAVPRGPVSALHGGDDRIQAAFSGFCSFEDLEDQAMSIHVTPSFEGLAITPRIVDRAPAVRRAAAAGERPIYSDAATSDRLSVQLDHVGMSVAVSALPAGQGAGTHVVRPGMPQAEFDRLLEKLSAEAGLGAGNIDPVLDRLTLALEATRTNGSEYAGLYADALRLAILTRRLAMPAGATTHREILEPEARAVEPVEARRPKSGLPKWRLKRVTAYVEENLAESITLADMACAAGLSRMHFAAQFRVATGMRPHDYLLRRRIETAQQMMVESSDTLIQIALSVGFQTQAHFTTVFRKIVGETPFQWRSVNKARH</sequence>
<dbReference type="PANTHER" id="PTHR46796:SF14">
    <property type="entry name" value="TRANSCRIPTIONAL REGULATORY PROTEIN"/>
    <property type="match status" value="1"/>
</dbReference>
<dbReference type="PANTHER" id="PTHR46796">
    <property type="entry name" value="HTH-TYPE TRANSCRIPTIONAL ACTIVATOR RHAS-RELATED"/>
    <property type="match status" value="1"/>
</dbReference>
<evidence type="ECO:0000256" key="1">
    <source>
        <dbReference type="ARBA" id="ARBA00023015"/>
    </source>
</evidence>
<dbReference type="Gene3D" id="1.10.10.60">
    <property type="entry name" value="Homeodomain-like"/>
    <property type="match status" value="2"/>
</dbReference>
<dbReference type="AlphaFoldDB" id="A0A6P1YSB5"/>
<proteinExistence type="predicted"/>
<dbReference type="InterPro" id="IPR050204">
    <property type="entry name" value="AraC_XylS_family_regulators"/>
</dbReference>
<reference evidence="5 6" key="1">
    <citation type="submission" date="2020-02" db="EMBL/GenBank/DDBJ databases">
        <authorList>
            <person name="Li G."/>
        </authorList>
    </citation>
    <scope>NUCLEOTIDE SEQUENCE [LARGE SCALE GENOMIC DNA]</scope>
    <source>
        <strain evidence="5 6">DSM 102029</strain>
    </source>
</reference>
<dbReference type="Proteomes" id="UP000464751">
    <property type="component" value="Chromosome"/>
</dbReference>
<dbReference type="InterPro" id="IPR018060">
    <property type="entry name" value="HTH_AraC"/>
</dbReference>
<dbReference type="SMART" id="SM00342">
    <property type="entry name" value="HTH_ARAC"/>
    <property type="match status" value="1"/>
</dbReference>
<keyword evidence="2" id="KW-0238">DNA-binding</keyword>
<dbReference type="GO" id="GO:0003700">
    <property type="term" value="F:DNA-binding transcription factor activity"/>
    <property type="evidence" value="ECO:0007669"/>
    <property type="project" value="InterPro"/>
</dbReference>
<evidence type="ECO:0000313" key="6">
    <source>
        <dbReference type="Proteomes" id="UP000464751"/>
    </source>
</evidence>
<protein>
    <submittedName>
        <fullName evidence="5">Helix-turn-helix transcriptional regulator</fullName>
    </submittedName>
</protein>
<keyword evidence="6" id="KW-1185">Reference proteome</keyword>
<dbReference type="SUPFAM" id="SSF46689">
    <property type="entry name" value="Homeodomain-like"/>
    <property type="match status" value="2"/>
</dbReference>
<dbReference type="PROSITE" id="PS00041">
    <property type="entry name" value="HTH_ARAC_FAMILY_1"/>
    <property type="match status" value="1"/>
</dbReference>
<dbReference type="EMBL" id="CP048630">
    <property type="protein sequence ID" value="QIB35586.1"/>
    <property type="molecule type" value="Genomic_DNA"/>
</dbReference>